<dbReference type="Pfam" id="PF04055">
    <property type="entry name" value="Radical_SAM"/>
    <property type="match status" value="1"/>
</dbReference>
<dbReference type="EMBL" id="FOXR01000050">
    <property type="protein sequence ID" value="SFQ44490.1"/>
    <property type="molecule type" value="Genomic_DNA"/>
</dbReference>
<sequence>MSFYDVYLKYKGFDFEGFLNSVTDSQIMKILSKEKLNDLDFLALLSDKAKEYLEPMAIKARQLTLKNFGRAILLYTPLYLSNYCVNQCAYCGFNCKNKIARKKLSLDEVRKEAEAIASTGLKHILILTGESRKHTPVSYIKSCVEVLKDYFSSISIEVYPLDTEEYAELIEAGVDGLTLYQETYDDEVYMEVHLKGPKRNYRYRLDAPERACMASMRCVNIGALLGLNDWQKEAFFTGLHASYLQDKYPDVEISVSLPRLRPHFGNFTPRSPVSDKDLVQIMLAIRLFMPRAGITISTRERPQLRDNLIGLGVTKLSAGSSTQVGGHAIEDKGDGQFDIADTRSVAQIRDMLYSKGFQPVFKDWQAI</sequence>
<keyword evidence="3" id="KW-0949">S-adenosyl-L-methionine</keyword>
<gene>
    <name evidence="8" type="ORF">SAMN05444406_1506</name>
</gene>
<comment type="cofactor">
    <cofactor evidence="1">
        <name>[4Fe-4S] cluster</name>
        <dbReference type="ChEBI" id="CHEBI:49883"/>
    </cofactor>
</comment>
<dbReference type="GO" id="GO:0051539">
    <property type="term" value="F:4 iron, 4 sulfur cluster binding"/>
    <property type="evidence" value="ECO:0007669"/>
    <property type="project" value="UniProtKB-KW"/>
</dbReference>
<dbReference type="SMART" id="SM00876">
    <property type="entry name" value="BATS"/>
    <property type="match status" value="1"/>
</dbReference>
<dbReference type="PANTHER" id="PTHR43583">
    <property type="entry name" value="2-IMINOACETATE SYNTHASE"/>
    <property type="match status" value="1"/>
</dbReference>
<evidence type="ECO:0000313" key="8">
    <source>
        <dbReference type="EMBL" id="SFQ44490.1"/>
    </source>
</evidence>
<proteinExistence type="predicted"/>
<dbReference type="SFLD" id="SFLDG01060">
    <property type="entry name" value="BATS_domain_containing"/>
    <property type="match status" value="1"/>
</dbReference>
<dbReference type="SFLD" id="SFLDF00301">
    <property type="entry name" value="2-iminoacetate_synthase_(ThiH)"/>
    <property type="match status" value="1"/>
</dbReference>
<dbReference type="Proteomes" id="UP000198577">
    <property type="component" value="Unassembled WGS sequence"/>
</dbReference>
<dbReference type="OrthoDB" id="9801120at2"/>
<dbReference type="CDD" id="cd01335">
    <property type="entry name" value="Radical_SAM"/>
    <property type="match status" value="1"/>
</dbReference>
<evidence type="ECO:0000256" key="3">
    <source>
        <dbReference type="ARBA" id="ARBA00022691"/>
    </source>
</evidence>
<organism evidence="8 9">
    <name type="scientific">Caldicoprobacter faecalis</name>
    <dbReference type="NCBI Taxonomy" id="937334"/>
    <lineage>
        <taxon>Bacteria</taxon>
        <taxon>Bacillati</taxon>
        <taxon>Bacillota</taxon>
        <taxon>Clostridia</taxon>
        <taxon>Caldicoprobacterales</taxon>
        <taxon>Caldicoprobacteraceae</taxon>
        <taxon>Caldicoprobacter</taxon>
    </lineage>
</organism>
<dbReference type="STRING" id="937334.SAMN05444406_1506"/>
<dbReference type="InterPro" id="IPR007197">
    <property type="entry name" value="rSAM"/>
</dbReference>
<dbReference type="SFLD" id="SFLDG01081">
    <property type="entry name" value="cleavage_of_the_Ca-Cb_bond_in"/>
    <property type="match status" value="1"/>
</dbReference>
<protein>
    <submittedName>
        <fullName evidence="8">Tyrosine lyase ThiH</fullName>
    </submittedName>
</protein>
<dbReference type="SFLD" id="SFLDS00029">
    <property type="entry name" value="Radical_SAM"/>
    <property type="match status" value="1"/>
</dbReference>
<keyword evidence="9" id="KW-1185">Reference proteome</keyword>
<keyword evidence="5" id="KW-0408">Iron</keyword>
<dbReference type="PANTHER" id="PTHR43583:SF1">
    <property type="entry name" value="2-IMINOACETATE SYNTHASE"/>
    <property type="match status" value="1"/>
</dbReference>
<reference evidence="8 9" key="1">
    <citation type="submission" date="2016-10" db="EMBL/GenBank/DDBJ databases">
        <authorList>
            <person name="de Groot N.N."/>
        </authorList>
    </citation>
    <scope>NUCLEOTIDE SEQUENCE [LARGE SCALE GENOMIC DNA]</scope>
    <source>
        <strain evidence="8 9">DSM 20678</strain>
    </source>
</reference>
<name>A0A1I5YK12_9FIRM</name>
<keyword evidence="6" id="KW-0411">Iron-sulfur</keyword>
<evidence type="ECO:0000259" key="7">
    <source>
        <dbReference type="PROSITE" id="PS51918"/>
    </source>
</evidence>
<dbReference type="Gene3D" id="3.20.20.70">
    <property type="entry name" value="Aldolase class I"/>
    <property type="match status" value="1"/>
</dbReference>
<dbReference type="InterPro" id="IPR012726">
    <property type="entry name" value="ThiH"/>
</dbReference>
<dbReference type="InterPro" id="IPR010722">
    <property type="entry name" value="BATS_dom"/>
</dbReference>
<dbReference type="InterPro" id="IPR013785">
    <property type="entry name" value="Aldolase_TIM"/>
</dbReference>
<evidence type="ECO:0000256" key="1">
    <source>
        <dbReference type="ARBA" id="ARBA00001966"/>
    </source>
</evidence>
<dbReference type="GO" id="GO:0016829">
    <property type="term" value="F:lyase activity"/>
    <property type="evidence" value="ECO:0007669"/>
    <property type="project" value="UniProtKB-KW"/>
</dbReference>
<feature type="domain" description="Radical SAM core" evidence="7">
    <location>
        <begin position="70"/>
        <end position="305"/>
    </location>
</feature>
<evidence type="ECO:0000256" key="5">
    <source>
        <dbReference type="ARBA" id="ARBA00023004"/>
    </source>
</evidence>
<keyword evidence="8" id="KW-0456">Lyase</keyword>
<evidence type="ECO:0000256" key="4">
    <source>
        <dbReference type="ARBA" id="ARBA00022723"/>
    </source>
</evidence>
<evidence type="ECO:0000256" key="2">
    <source>
        <dbReference type="ARBA" id="ARBA00022485"/>
    </source>
</evidence>
<dbReference type="GO" id="GO:0009228">
    <property type="term" value="P:thiamine biosynthetic process"/>
    <property type="evidence" value="ECO:0007669"/>
    <property type="project" value="InterPro"/>
</dbReference>
<evidence type="ECO:0000313" key="9">
    <source>
        <dbReference type="Proteomes" id="UP000198577"/>
    </source>
</evidence>
<keyword evidence="2" id="KW-0004">4Fe-4S</keyword>
<dbReference type="Pfam" id="PF06968">
    <property type="entry name" value="BATS"/>
    <property type="match status" value="1"/>
</dbReference>
<evidence type="ECO:0000256" key="6">
    <source>
        <dbReference type="ARBA" id="ARBA00023014"/>
    </source>
</evidence>
<dbReference type="NCBIfam" id="TIGR02351">
    <property type="entry name" value="thiH"/>
    <property type="match status" value="1"/>
</dbReference>
<dbReference type="RefSeq" id="WP_092282838.1">
    <property type="nucleotide sequence ID" value="NZ_FOXR01000050.1"/>
</dbReference>
<dbReference type="InterPro" id="IPR058240">
    <property type="entry name" value="rSAM_sf"/>
</dbReference>
<dbReference type="GO" id="GO:0005506">
    <property type="term" value="F:iron ion binding"/>
    <property type="evidence" value="ECO:0007669"/>
    <property type="project" value="InterPro"/>
</dbReference>
<dbReference type="AlphaFoldDB" id="A0A1I5YK12"/>
<dbReference type="InterPro" id="IPR034428">
    <property type="entry name" value="ThiH/NoCL/HydG-like"/>
</dbReference>
<dbReference type="SUPFAM" id="SSF102114">
    <property type="entry name" value="Radical SAM enzymes"/>
    <property type="match status" value="1"/>
</dbReference>
<dbReference type="PROSITE" id="PS51918">
    <property type="entry name" value="RADICAL_SAM"/>
    <property type="match status" value="1"/>
</dbReference>
<accession>A0A1I5YK12</accession>
<keyword evidence="4" id="KW-0479">Metal-binding</keyword>